<dbReference type="OrthoDB" id="7631361at2"/>
<evidence type="ECO:0000313" key="1">
    <source>
        <dbReference type="EMBL" id="SDM24663.1"/>
    </source>
</evidence>
<name>A0A1G9RN83_9PROT</name>
<dbReference type="Proteomes" id="UP000199759">
    <property type="component" value="Unassembled WGS sequence"/>
</dbReference>
<dbReference type="EMBL" id="FNHG01000007">
    <property type="protein sequence ID" value="SDM24663.1"/>
    <property type="molecule type" value="Genomic_DNA"/>
</dbReference>
<sequence length="112" mass="12017">MAQGRGVLFHLSSVGFDPFGRVFIADRDASIALGEMLSQADAISCRSGCGAPLSCDTALITREELVRVGPELLVNNADFASIIRKRKAVGAEEVVIVFNIYREMASSERASP</sequence>
<accession>A0A1G9RN83</accession>
<dbReference type="STRING" id="144026.SAMN04488568_10787"/>
<keyword evidence="2" id="KW-1185">Reference proteome</keyword>
<organism evidence="1 2">
    <name type="scientific">Maricaulis salignorans</name>
    <dbReference type="NCBI Taxonomy" id="144026"/>
    <lineage>
        <taxon>Bacteria</taxon>
        <taxon>Pseudomonadati</taxon>
        <taxon>Pseudomonadota</taxon>
        <taxon>Alphaproteobacteria</taxon>
        <taxon>Maricaulales</taxon>
        <taxon>Maricaulaceae</taxon>
        <taxon>Maricaulis</taxon>
    </lineage>
</organism>
<protein>
    <submittedName>
        <fullName evidence="1">Uncharacterized protein</fullName>
    </submittedName>
</protein>
<dbReference type="RefSeq" id="WP_143024080.1">
    <property type="nucleotide sequence ID" value="NZ_FNHG01000007.1"/>
</dbReference>
<proteinExistence type="predicted"/>
<reference evidence="1 2" key="1">
    <citation type="submission" date="2016-10" db="EMBL/GenBank/DDBJ databases">
        <authorList>
            <person name="de Groot N.N."/>
        </authorList>
    </citation>
    <scope>NUCLEOTIDE SEQUENCE [LARGE SCALE GENOMIC DNA]</scope>
    <source>
        <strain evidence="1 2">DSM 16077</strain>
    </source>
</reference>
<evidence type="ECO:0000313" key="2">
    <source>
        <dbReference type="Proteomes" id="UP000199759"/>
    </source>
</evidence>
<gene>
    <name evidence="1" type="ORF">SAMN04488568_10787</name>
</gene>
<dbReference type="AlphaFoldDB" id="A0A1G9RN83"/>